<dbReference type="InterPro" id="IPR000169">
    <property type="entry name" value="Pept_cys_AS"/>
</dbReference>
<evidence type="ECO:0000256" key="5">
    <source>
        <dbReference type="ARBA" id="ARBA00022807"/>
    </source>
</evidence>
<dbReference type="InterPro" id="IPR025661">
    <property type="entry name" value="Pept_asp_AS"/>
</dbReference>
<dbReference type="EMBL" id="CM004399">
    <property type="protein sequence ID" value="OAY33968.1"/>
    <property type="molecule type" value="Genomic_DNA"/>
</dbReference>
<sequence>METPIMVKNAGLLLTTLCVLWIPSMASETHRLPKYNSESMQRRYNRWLAKHGRRYKTRDEYLLRFGIYMSNVQFINDFNSRNLSYKLTDNKFADLGNDEFRSIYLGYNHDTRQYPSSNSSARFKVPTAVDWGEEGAGTGVDWREEGAVTAVKDQGQCGSCWAFSAVAAIEGINKIKTGKLVSLSEQELVDCDVNKDNQGCSGGYMEKAFSFVTENGGITSENDYPYNGQDNPCEQAKTKDYAVTINGYGKVPPNAEEFLQLILSLQPVSVAIDASGYEFQLYSEGIFSGFCGVTLNHGVTAIGYGGTGDDRYWIVKNSWGEDWGENGYIRMARGTGDEKGICGILMEGSYPMKN</sequence>
<dbReference type="Proteomes" id="UP000091857">
    <property type="component" value="Chromosome 13"/>
</dbReference>
<evidence type="ECO:0008006" key="13">
    <source>
        <dbReference type="Google" id="ProtNLM"/>
    </source>
</evidence>
<evidence type="ECO:0000259" key="10">
    <source>
        <dbReference type="SMART" id="SM00848"/>
    </source>
</evidence>
<keyword evidence="5" id="KW-0788">Thiol protease</keyword>
<dbReference type="PANTHER" id="PTHR12411">
    <property type="entry name" value="CYSTEINE PROTEASE FAMILY C1-RELATED"/>
    <property type="match status" value="1"/>
</dbReference>
<feature type="domain" description="Peptidase C1A papain C-terminal" evidence="9">
    <location>
        <begin position="136"/>
        <end position="352"/>
    </location>
</feature>
<keyword evidence="3 8" id="KW-0732">Signal</keyword>
<dbReference type="Pfam" id="PF00112">
    <property type="entry name" value="Peptidase_C1"/>
    <property type="match status" value="1"/>
</dbReference>
<dbReference type="GO" id="GO:0005615">
    <property type="term" value="C:extracellular space"/>
    <property type="evidence" value="ECO:0000318"/>
    <property type="project" value="GO_Central"/>
</dbReference>
<proteinExistence type="inferred from homology"/>
<keyword evidence="2" id="KW-0645">Protease</keyword>
<evidence type="ECO:0000256" key="6">
    <source>
        <dbReference type="ARBA" id="ARBA00023157"/>
    </source>
</evidence>
<dbReference type="InterPro" id="IPR039417">
    <property type="entry name" value="Peptidase_C1A_papain-like"/>
</dbReference>
<dbReference type="OrthoDB" id="10253408at2759"/>
<accession>A0A2C9USV0</accession>
<dbReference type="Pfam" id="PF08246">
    <property type="entry name" value="Inhibitor_I29"/>
    <property type="match status" value="1"/>
</dbReference>
<dbReference type="SUPFAM" id="SSF54001">
    <property type="entry name" value="Cysteine proteinases"/>
    <property type="match status" value="1"/>
</dbReference>
<keyword evidence="12" id="KW-1185">Reference proteome</keyword>
<dbReference type="STRING" id="3983.A0A2C9USV0"/>
<dbReference type="InterPro" id="IPR025660">
    <property type="entry name" value="Pept_his_AS"/>
</dbReference>
<evidence type="ECO:0000256" key="8">
    <source>
        <dbReference type="SAM" id="SignalP"/>
    </source>
</evidence>
<evidence type="ECO:0000256" key="7">
    <source>
        <dbReference type="ARBA" id="ARBA00023180"/>
    </source>
</evidence>
<comment type="caution">
    <text evidence="11">The sequence shown here is derived from an EMBL/GenBank/DDBJ whole genome shotgun (WGS) entry which is preliminary data.</text>
</comment>
<dbReference type="InterPro" id="IPR038765">
    <property type="entry name" value="Papain-like_cys_pep_sf"/>
</dbReference>
<dbReference type="SMART" id="SM00645">
    <property type="entry name" value="Pept_C1"/>
    <property type="match status" value="1"/>
</dbReference>
<evidence type="ECO:0000256" key="2">
    <source>
        <dbReference type="ARBA" id="ARBA00022670"/>
    </source>
</evidence>
<dbReference type="SMART" id="SM00848">
    <property type="entry name" value="Inhibitor_I29"/>
    <property type="match status" value="1"/>
</dbReference>
<dbReference type="GO" id="GO:0051603">
    <property type="term" value="P:proteolysis involved in protein catabolic process"/>
    <property type="evidence" value="ECO:0000318"/>
    <property type="project" value="GO_Central"/>
</dbReference>
<dbReference type="PROSITE" id="PS00639">
    <property type="entry name" value="THIOL_PROTEASE_HIS"/>
    <property type="match status" value="1"/>
</dbReference>
<reference evidence="12" key="1">
    <citation type="journal article" date="2016" name="Nat. Biotechnol.">
        <title>Sequencing wild and cultivated cassava and related species reveals extensive interspecific hybridization and genetic diversity.</title>
        <authorList>
            <person name="Bredeson J.V."/>
            <person name="Lyons J.B."/>
            <person name="Prochnik S.E."/>
            <person name="Wu G.A."/>
            <person name="Ha C.M."/>
            <person name="Edsinger-Gonzales E."/>
            <person name="Grimwood J."/>
            <person name="Schmutz J."/>
            <person name="Rabbi I.Y."/>
            <person name="Egesi C."/>
            <person name="Nauluvula P."/>
            <person name="Lebot V."/>
            <person name="Ndunguru J."/>
            <person name="Mkamilo G."/>
            <person name="Bart R.S."/>
            <person name="Setter T.L."/>
            <person name="Gleadow R.M."/>
            <person name="Kulakow P."/>
            <person name="Ferguson M.E."/>
            <person name="Rounsley S."/>
            <person name="Rokhsar D.S."/>
        </authorList>
    </citation>
    <scope>NUCLEOTIDE SEQUENCE [LARGE SCALE GENOMIC DNA]</scope>
    <source>
        <strain evidence="12">cv. AM560-2</strain>
    </source>
</reference>
<dbReference type="FunFam" id="3.90.70.10:FF:000067">
    <property type="entry name" value="Senescence-specific cysteine protease"/>
    <property type="match status" value="1"/>
</dbReference>
<protein>
    <recommendedName>
        <fullName evidence="13">Cysteine proteinase</fullName>
    </recommendedName>
</protein>
<evidence type="ECO:0000259" key="9">
    <source>
        <dbReference type="SMART" id="SM00645"/>
    </source>
</evidence>
<evidence type="ECO:0000256" key="4">
    <source>
        <dbReference type="ARBA" id="ARBA00022801"/>
    </source>
</evidence>
<dbReference type="AlphaFoldDB" id="A0A2C9USV0"/>
<evidence type="ECO:0000313" key="12">
    <source>
        <dbReference type="Proteomes" id="UP000091857"/>
    </source>
</evidence>
<feature type="domain" description="Cathepsin propeptide inhibitor" evidence="10">
    <location>
        <begin position="44"/>
        <end position="100"/>
    </location>
</feature>
<evidence type="ECO:0000256" key="3">
    <source>
        <dbReference type="ARBA" id="ARBA00022729"/>
    </source>
</evidence>
<name>A0A2C9USV0_MANES</name>
<comment type="similarity">
    <text evidence="1">Belongs to the peptidase C1 family.</text>
</comment>
<dbReference type="PRINTS" id="PR00705">
    <property type="entry name" value="PAPAIN"/>
</dbReference>
<feature type="signal peptide" evidence="8">
    <location>
        <begin position="1"/>
        <end position="26"/>
    </location>
</feature>
<dbReference type="GO" id="GO:0005764">
    <property type="term" value="C:lysosome"/>
    <property type="evidence" value="ECO:0000318"/>
    <property type="project" value="GO_Central"/>
</dbReference>
<keyword evidence="6" id="KW-1015">Disulfide bond</keyword>
<gene>
    <name evidence="11" type="ORF">MANES_13G139700v8</name>
</gene>
<keyword evidence="7" id="KW-0325">Glycoprotein</keyword>
<dbReference type="CDD" id="cd02248">
    <property type="entry name" value="Peptidase_C1A"/>
    <property type="match status" value="1"/>
</dbReference>
<dbReference type="PROSITE" id="PS00139">
    <property type="entry name" value="THIOL_PROTEASE_CYS"/>
    <property type="match status" value="1"/>
</dbReference>
<dbReference type="Gene3D" id="3.90.70.10">
    <property type="entry name" value="Cysteine proteinases"/>
    <property type="match status" value="1"/>
</dbReference>
<dbReference type="InterPro" id="IPR000668">
    <property type="entry name" value="Peptidase_C1A_C"/>
</dbReference>
<dbReference type="InterPro" id="IPR013128">
    <property type="entry name" value="Peptidase_C1A"/>
</dbReference>
<evidence type="ECO:0000256" key="1">
    <source>
        <dbReference type="ARBA" id="ARBA00008455"/>
    </source>
</evidence>
<keyword evidence="4" id="KW-0378">Hydrolase</keyword>
<feature type="chain" id="PRO_5018719905" description="Cysteine proteinase" evidence="8">
    <location>
        <begin position="27"/>
        <end position="354"/>
    </location>
</feature>
<dbReference type="OMA" id="GTYNKGC"/>
<organism evidence="11 12">
    <name type="scientific">Manihot esculenta</name>
    <name type="common">Cassava</name>
    <name type="synonym">Jatropha manihot</name>
    <dbReference type="NCBI Taxonomy" id="3983"/>
    <lineage>
        <taxon>Eukaryota</taxon>
        <taxon>Viridiplantae</taxon>
        <taxon>Streptophyta</taxon>
        <taxon>Embryophyta</taxon>
        <taxon>Tracheophyta</taxon>
        <taxon>Spermatophyta</taxon>
        <taxon>Magnoliopsida</taxon>
        <taxon>eudicotyledons</taxon>
        <taxon>Gunneridae</taxon>
        <taxon>Pentapetalae</taxon>
        <taxon>rosids</taxon>
        <taxon>fabids</taxon>
        <taxon>Malpighiales</taxon>
        <taxon>Euphorbiaceae</taxon>
        <taxon>Crotonoideae</taxon>
        <taxon>Manihoteae</taxon>
        <taxon>Manihot</taxon>
    </lineage>
</organism>
<dbReference type="GO" id="GO:0004197">
    <property type="term" value="F:cysteine-type endopeptidase activity"/>
    <property type="evidence" value="ECO:0000318"/>
    <property type="project" value="GO_Central"/>
</dbReference>
<dbReference type="PROSITE" id="PS00640">
    <property type="entry name" value="THIOL_PROTEASE_ASN"/>
    <property type="match status" value="1"/>
</dbReference>
<dbReference type="InterPro" id="IPR013201">
    <property type="entry name" value="Prot_inhib_I29"/>
</dbReference>
<dbReference type="Gramene" id="Manes.13G139700.1.v8.1">
    <property type="protein sequence ID" value="Manes.13G139700.1.v8.1.CDS"/>
    <property type="gene ID" value="Manes.13G139700.v8.1"/>
</dbReference>
<evidence type="ECO:0000313" key="11">
    <source>
        <dbReference type="EMBL" id="OAY33968.1"/>
    </source>
</evidence>